<gene>
    <name evidence="2" type="ORF">PGLA2088_LOCUS29883</name>
</gene>
<dbReference type="InterPro" id="IPR051182">
    <property type="entry name" value="Euk_NMN_adenylyltrnsfrase"/>
</dbReference>
<evidence type="ECO:0000259" key="1">
    <source>
        <dbReference type="Pfam" id="PF01467"/>
    </source>
</evidence>
<dbReference type="Gene3D" id="3.40.50.620">
    <property type="entry name" value="HUPs"/>
    <property type="match status" value="1"/>
</dbReference>
<protein>
    <recommendedName>
        <fullName evidence="1">Cytidyltransferase-like domain-containing protein</fullName>
    </recommendedName>
</protein>
<dbReference type="EMBL" id="CAJNNW010028530">
    <property type="protein sequence ID" value="CAE8696562.1"/>
    <property type="molecule type" value="Genomic_DNA"/>
</dbReference>
<dbReference type="PANTHER" id="PTHR12039:SF0">
    <property type="entry name" value="NICOTINAMIDE-NUCLEOTIDE ADENYLYLTRANSFERASE"/>
    <property type="match status" value="1"/>
</dbReference>
<organism evidence="2 3">
    <name type="scientific">Polarella glacialis</name>
    <name type="common">Dinoflagellate</name>
    <dbReference type="NCBI Taxonomy" id="89957"/>
    <lineage>
        <taxon>Eukaryota</taxon>
        <taxon>Sar</taxon>
        <taxon>Alveolata</taxon>
        <taxon>Dinophyceae</taxon>
        <taxon>Suessiales</taxon>
        <taxon>Suessiaceae</taxon>
        <taxon>Polarella</taxon>
    </lineage>
</organism>
<dbReference type="GO" id="GO:0004515">
    <property type="term" value="F:nicotinate-nucleotide adenylyltransferase activity"/>
    <property type="evidence" value="ECO:0007669"/>
    <property type="project" value="TreeGrafter"/>
</dbReference>
<sequence>MAMDPWPLDKLSALLHARTVLGQLPPKLGFAVVLTTGAMNPPHRGHVQMLHQARARLEAEGYGVVGAWISPSHDGYVQPKAKRLGTIGLSSRFRLEIARRAVSGDDFVALGAWEADRPGAWPDFPEVAAALQSKLEKSAQASALRVDNPEDEEMNGLIQVFYACGSDHAQNCGLYRGLRPDKGIGVVVVPRTGDRVQGELPGNMVFVASPCSGDWAQLSSTKLREALERRDRGCAVAALGPEAARFLLEPSAEELKAFSDDFAKLGLLDA</sequence>
<dbReference type="SUPFAM" id="SSF52374">
    <property type="entry name" value="Nucleotidylyl transferase"/>
    <property type="match status" value="1"/>
</dbReference>
<dbReference type="Pfam" id="PF01467">
    <property type="entry name" value="CTP_transf_like"/>
    <property type="match status" value="1"/>
</dbReference>
<dbReference type="InterPro" id="IPR004821">
    <property type="entry name" value="Cyt_trans-like"/>
</dbReference>
<dbReference type="AlphaFoldDB" id="A0A813KAC6"/>
<dbReference type="GO" id="GO:0009435">
    <property type="term" value="P:NAD+ biosynthetic process"/>
    <property type="evidence" value="ECO:0007669"/>
    <property type="project" value="TreeGrafter"/>
</dbReference>
<comment type="caution">
    <text evidence="2">The sequence shown here is derived from an EMBL/GenBank/DDBJ whole genome shotgun (WGS) entry which is preliminary data.</text>
</comment>
<dbReference type="GO" id="GO:0000309">
    <property type="term" value="F:nicotinamide-nucleotide adenylyltransferase activity"/>
    <property type="evidence" value="ECO:0007669"/>
    <property type="project" value="TreeGrafter"/>
</dbReference>
<dbReference type="InterPro" id="IPR014729">
    <property type="entry name" value="Rossmann-like_a/b/a_fold"/>
</dbReference>
<accession>A0A813KAC6</accession>
<reference evidence="2" key="1">
    <citation type="submission" date="2021-02" db="EMBL/GenBank/DDBJ databases">
        <authorList>
            <person name="Dougan E. K."/>
            <person name="Rhodes N."/>
            <person name="Thang M."/>
            <person name="Chan C."/>
        </authorList>
    </citation>
    <scope>NUCLEOTIDE SEQUENCE</scope>
</reference>
<name>A0A813KAC6_POLGL</name>
<evidence type="ECO:0000313" key="2">
    <source>
        <dbReference type="EMBL" id="CAE8696562.1"/>
    </source>
</evidence>
<feature type="domain" description="Cytidyltransferase-like" evidence="1">
    <location>
        <begin position="34"/>
        <end position="171"/>
    </location>
</feature>
<dbReference type="Proteomes" id="UP000626109">
    <property type="component" value="Unassembled WGS sequence"/>
</dbReference>
<evidence type="ECO:0000313" key="3">
    <source>
        <dbReference type="Proteomes" id="UP000626109"/>
    </source>
</evidence>
<proteinExistence type="predicted"/>
<dbReference type="PANTHER" id="PTHR12039">
    <property type="entry name" value="NICOTINAMIDE MONONUCLEOTIDE ADENYLYLTRANSFERASE"/>
    <property type="match status" value="1"/>
</dbReference>